<protein>
    <submittedName>
        <fullName evidence="1">Uncharacterized protein</fullName>
    </submittedName>
</protein>
<dbReference type="EMBL" id="GGEC01081459">
    <property type="protein sequence ID" value="MBX61943.1"/>
    <property type="molecule type" value="Transcribed_RNA"/>
</dbReference>
<accession>A0A2P2Q4P2</accession>
<proteinExistence type="predicted"/>
<name>A0A2P2Q4P2_RHIMU</name>
<reference evidence="1" key="1">
    <citation type="submission" date="2018-02" db="EMBL/GenBank/DDBJ databases">
        <title>Rhizophora mucronata_Transcriptome.</title>
        <authorList>
            <person name="Meera S.P."/>
            <person name="Sreeshan A."/>
            <person name="Augustine A."/>
        </authorList>
    </citation>
    <scope>NUCLEOTIDE SEQUENCE</scope>
    <source>
        <tissue evidence="1">Leaf</tissue>
    </source>
</reference>
<evidence type="ECO:0000313" key="1">
    <source>
        <dbReference type="EMBL" id="MBX61943.1"/>
    </source>
</evidence>
<dbReference type="AlphaFoldDB" id="A0A2P2Q4P2"/>
<sequence>MSTLSLPFPRLIASLSLSLKKKLFHYPLTEYARLSLSLIGFPRKYHS</sequence>
<organism evidence="1">
    <name type="scientific">Rhizophora mucronata</name>
    <name type="common">Asiatic mangrove</name>
    <dbReference type="NCBI Taxonomy" id="61149"/>
    <lineage>
        <taxon>Eukaryota</taxon>
        <taxon>Viridiplantae</taxon>
        <taxon>Streptophyta</taxon>
        <taxon>Embryophyta</taxon>
        <taxon>Tracheophyta</taxon>
        <taxon>Spermatophyta</taxon>
        <taxon>Magnoliopsida</taxon>
        <taxon>eudicotyledons</taxon>
        <taxon>Gunneridae</taxon>
        <taxon>Pentapetalae</taxon>
        <taxon>rosids</taxon>
        <taxon>fabids</taxon>
        <taxon>Malpighiales</taxon>
        <taxon>Rhizophoraceae</taxon>
        <taxon>Rhizophora</taxon>
    </lineage>
</organism>